<evidence type="ECO:0000256" key="2">
    <source>
        <dbReference type="SAM" id="SignalP"/>
    </source>
</evidence>
<sequence>MLVKVVVFVLMSTVSITALPAEYKSYGQFTSREHVRPIRPLETHGLIQIYSYGYRIKDEYGNVQFRKEESEGKGNVKGSYGYTDASGLYRLVEYVADAGGFRATVKTNEPGTTNQNPADVKIISEHEKRPEEEHNVHKEVRLPLHDYQTSPNYFHPTYGSAAKEIPIQGNVPRYTSIYTAPALASTSAETPENLEE</sequence>
<dbReference type="InterPro" id="IPR050468">
    <property type="entry name" value="Cuticle_Struct_Prot"/>
</dbReference>
<protein>
    <submittedName>
        <fullName evidence="4">Cuticle protein 16.8-like</fullName>
    </submittedName>
</protein>
<dbReference type="InterPro" id="IPR000618">
    <property type="entry name" value="Insect_cuticle"/>
</dbReference>
<evidence type="ECO:0000256" key="1">
    <source>
        <dbReference type="PROSITE-ProRule" id="PRU00497"/>
    </source>
</evidence>
<dbReference type="Pfam" id="PF00379">
    <property type="entry name" value="Chitin_bind_4"/>
    <property type="match status" value="1"/>
</dbReference>
<reference evidence="4" key="1">
    <citation type="submission" date="2025-08" db="UniProtKB">
        <authorList>
            <consortium name="RefSeq"/>
        </authorList>
    </citation>
    <scope>IDENTIFICATION</scope>
    <source>
        <tissue evidence="4">Muscle</tissue>
    </source>
</reference>
<evidence type="ECO:0000313" key="3">
    <source>
        <dbReference type="Proteomes" id="UP000694941"/>
    </source>
</evidence>
<dbReference type="RefSeq" id="XP_013782751.1">
    <property type="nucleotide sequence ID" value="XM_013927297.1"/>
</dbReference>
<name>A0ABM1BIM8_LIMPO</name>
<dbReference type="PROSITE" id="PS51155">
    <property type="entry name" value="CHIT_BIND_RR_2"/>
    <property type="match status" value="1"/>
</dbReference>
<dbReference type="Proteomes" id="UP000694941">
    <property type="component" value="Unplaced"/>
</dbReference>
<organism evidence="3 4">
    <name type="scientific">Limulus polyphemus</name>
    <name type="common">Atlantic horseshoe crab</name>
    <dbReference type="NCBI Taxonomy" id="6850"/>
    <lineage>
        <taxon>Eukaryota</taxon>
        <taxon>Metazoa</taxon>
        <taxon>Ecdysozoa</taxon>
        <taxon>Arthropoda</taxon>
        <taxon>Chelicerata</taxon>
        <taxon>Merostomata</taxon>
        <taxon>Xiphosura</taxon>
        <taxon>Limulidae</taxon>
        <taxon>Limulus</taxon>
    </lineage>
</organism>
<dbReference type="PANTHER" id="PTHR10380">
    <property type="entry name" value="CUTICLE PROTEIN"/>
    <property type="match status" value="1"/>
</dbReference>
<proteinExistence type="predicted"/>
<dbReference type="GeneID" id="106466982"/>
<accession>A0ABM1BIM8</accession>
<keyword evidence="2" id="KW-0732">Signal</keyword>
<feature type="signal peptide" evidence="2">
    <location>
        <begin position="1"/>
        <end position="18"/>
    </location>
</feature>
<keyword evidence="1" id="KW-0193">Cuticle</keyword>
<keyword evidence="3" id="KW-1185">Reference proteome</keyword>
<evidence type="ECO:0000313" key="4">
    <source>
        <dbReference type="RefSeq" id="XP_013782751.1"/>
    </source>
</evidence>
<feature type="chain" id="PRO_5046607213" evidence="2">
    <location>
        <begin position="19"/>
        <end position="196"/>
    </location>
</feature>
<gene>
    <name evidence="4" type="primary">LOC106466982</name>
</gene>